<feature type="domain" description="CCZ1/INTU/HSP4 first Longin" evidence="2">
    <location>
        <begin position="9"/>
        <end position="152"/>
    </location>
</feature>
<reference evidence="5 6" key="1">
    <citation type="journal article" date="2023" name="BMC Biol.">
        <title>The compact genome of the sponge Oopsacas minuta (Hexactinellida) is lacking key metazoan core genes.</title>
        <authorList>
            <person name="Santini S."/>
            <person name="Schenkelaars Q."/>
            <person name="Jourda C."/>
            <person name="Duchesne M."/>
            <person name="Belahbib H."/>
            <person name="Rocher C."/>
            <person name="Selva M."/>
            <person name="Riesgo A."/>
            <person name="Vervoort M."/>
            <person name="Leys S.P."/>
            <person name="Kodjabachian L."/>
            <person name="Le Bivic A."/>
            <person name="Borchiellini C."/>
            <person name="Claverie J.M."/>
            <person name="Renard E."/>
        </authorList>
    </citation>
    <scope>NUCLEOTIDE SEQUENCE [LARGE SCALE GENOMIC DNA]</scope>
    <source>
        <strain evidence="5">SPO-2</strain>
    </source>
</reference>
<dbReference type="InterPro" id="IPR043987">
    <property type="entry name" value="CCZ1/INTU/HSP4_longin_1"/>
</dbReference>
<evidence type="ECO:0000259" key="4">
    <source>
        <dbReference type="Pfam" id="PF19033"/>
    </source>
</evidence>
<feature type="domain" description="CCZ1/INTU second Longin" evidence="3">
    <location>
        <begin position="222"/>
        <end position="365"/>
    </location>
</feature>
<gene>
    <name evidence="5" type="ORF">LOD99_4883</name>
</gene>
<dbReference type="Pfam" id="PF19033">
    <property type="entry name" value="Intu_longin_3"/>
    <property type="match status" value="1"/>
</dbReference>
<proteinExistence type="inferred from homology"/>
<dbReference type="AlphaFoldDB" id="A0AAV7JRK2"/>
<protein>
    <recommendedName>
        <fullName evidence="7">Vacuolar fusion protein CCZ1</fullName>
    </recommendedName>
</protein>
<dbReference type="Pfam" id="PF19031">
    <property type="entry name" value="Intu_longin_1"/>
    <property type="match status" value="1"/>
</dbReference>
<dbReference type="Proteomes" id="UP001165289">
    <property type="component" value="Unassembled WGS sequence"/>
</dbReference>
<organism evidence="5 6">
    <name type="scientific">Oopsacas minuta</name>
    <dbReference type="NCBI Taxonomy" id="111878"/>
    <lineage>
        <taxon>Eukaryota</taxon>
        <taxon>Metazoa</taxon>
        <taxon>Porifera</taxon>
        <taxon>Hexactinellida</taxon>
        <taxon>Hexasterophora</taxon>
        <taxon>Lyssacinosida</taxon>
        <taxon>Leucopsacidae</taxon>
        <taxon>Oopsacas</taxon>
    </lineage>
</organism>
<comment type="similarity">
    <text evidence="1">Belongs to the CCZ1 family.</text>
</comment>
<dbReference type="InterPro" id="IPR043989">
    <property type="entry name" value="CCZ1/INTU/HSP4_longin_3"/>
</dbReference>
<evidence type="ECO:0008006" key="7">
    <source>
        <dbReference type="Google" id="ProtNLM"/>
    </source>
</evidence>
<dbReference type="Pfam" id="PF19032">
    <property type="entry name" value="Intu_longin_2"/>
    <property type="match status" value="1"/>
</dbReference>
<evidence type="ECO:0000256" key="1">
    <source>
        <dbReference type="ARBA" id="ARBA00005352"/>
    </source>
</evidence>
<feature type="domain" description="CCZ1/INTU/HPS4 third Longin" evidence="4">
    <location>
        <begin position="385"/>
        <end position="479"/>
    </location>
</feature>
<evidence type="ECO:0000313" key="5">
    <source>
        <dbReference type="EMBL" id="KAI6651632.1"/>
    </source>
</evidence>
<accession>A0AAV7JRK2</accession>
<evidence type="ECO:0000313" key="6">
    <source>
        <dbReference type="Proteomes" id="UP001165289"/>
    </source>
</evidence>
<evidence type="ECO:0000259" key="3">
    <source>
        <dbReference type="Pfam" id="PF19032"/>
    </source>
</evidence>
<dbReference type="GO" id="GO:0035658">
    <property type="term" value="C:Mon1-Ccz1 complex"/>
    <property type="evidence" value="ECO:0007669"/>
    <property type="project" value="InterPro"/>
</dbReference>
<dbReference type="InterPro" id="IPR013176">
    <property type="entry name" value="Ccz1"/>
</dbReference>
<dbReference type="PANTHER" id="PTHR13056:SF0">
    <property type="entry name" value="VACUOLAR FUSION PROTEIN CCZ1 HOMOLOG-RELATED"/>
    <property type="match status" value="1"/>
</dbReference>
<sequence>MEESPAEVMNFCIFNTELGLKEGLEHEKIMYFYGLSTQTTLKKFTTTTTGASNGITQLELDGQIKQIGLAEAMIQFSSTFSDDGCHFIHTKKTRQVIYNPEPNYIMKLTVSVPSLVNPPDPGNPFYMEDSVQDSLLDAIIKQSYTFFTFFNRSYTEIFTQCGVEGLKECLSDFYDKFWSSVSISNLSLLNLFQGIVFLPLGKNPFLRVHSFVSCIEASFPIIKYTVFCYSYRMVWCSLEQKYMRIVYRYLTDFLMPACFDDSSSSYKPKALGKMKPSSQWGSISGRSTSTSIRGNMQSGYIIGPNNIKDIEQHISTERVYIMVDDCLKTFYFVVYHAYNITLCLFLESEDPPLHKFYQQLHQCLSAELATLAQELNENSTSSSSDAQYKFLYCNNMNLAVKSTLHSVSYPYEFQASNELMRLLADMHDDFECSKHGEIFIRTRDDTWVVGRRSDQREFFVVLYYKNATLMNVHEEIRKITNEQFTNVFFVD</sequence>
<evidence type="ECO:0000259" key="2">
    <source>
        <dbReference type="Pfam" id="PF19031"/>
    </source>
</evidence>
<name>A0AAV7JRK2_9METZ</name>
<keyword evidence="6" id="KW-1185">Reference proteome</keyword>
<dbReference type="InterPro" id="IPR043988">
    <property type="entry name" value="CCZ1/INTU_longin_2"/>
</dbReference>
<dbReference type="GO" id="GO:0016192">
    <property type="term" value="P:vesicle-mediated transport"/>
    <property type="evidence" value="ECO:0007669"/>
    <property type="project" value="InterPro"/>
</dbReference>
<comment type="caution">
    <text evidence="5">The sequence shown here is derived from an EMBL/GenBank/DDBJ whole genome shotgun (WGS) entry which is preliminary data.</text>
</comment>
<dbReference type="EMBL" id="JAKMXF010000302">
    <property type="protein sequence ID" value="KAI6651632.1"/>
    <property type="molecule type" value="Genomic_DNA"/>
</dbReference>
<dbReference type="PANTHER" id="PTHR13056">
    <property type="entry name" value="VACUOLAR FUSION PROTEIN CCZ1 HOMOLOG-RELATED"/>
    <property type="match status" value="1"/>
</dbReference>